<organism evidence="4 6">
    <name type="scientific">Paraburkholderia ginsengiterrae</name>
    <dbReference type="NCBI Taxonomy" id="1462993"/>
    <lineage>
        <taxon>Bacteria</taxon>
        <taxon>Pseudomonadati</taxon>
        <taxon>Pseudomonadota</taxon>
        <taxon>Betaproteobacteria</taxon>
        <taxon>Burkholderiales</taxon>
        <taxon>Burkholderiaceae</taxon>
        <taxon>Paraburkholderia</taxon>
    </lineage>
</organism>
<dbReference type="EMBL" id="LXKA01000243">
    <property type="protein sequence ID" value="OAJ59957.1"/>
    <property type="molecule type" value="Genomic_DNA"/>
</dbReference>
<feature type="chain" id="PRO_5008393610" evidence="1">
    <location>
        <begin position="27"/>
        <end position="346"/>
    </location>
</feature>
<dbReference type="OrthoDB" id="9063339at2"/>
<keyword evidence="5" id="KW-1185">Reference proteome</keyword>
<dbReference type="STRING" id="1462993.A6V36_14860"/>
<dbReference type="EMBL" id="LXJZ01000242">
    <property type="protein sequence ID" value="OAJ51849.1"/>
    <property type="molecule type" value="Genomic_DNA"/>
</dbReference>
<evidence type="ECO:0000313" key="3">
    <source>
        <dbReference type="EMBL" id="OAJ51849.1"/>
    </source>
</evidence>
<dbReference type="Proteomes" id="UP000078116">
    <property type="component" value="Unassembled WGS sequence"/>
</dbReference>
<evidence type="ECO:0000313" key="4">
    <source>
        <dbReference type="EMBL" id="OAJ59957.1"/>
    </source>
</evidence>
<dbReference type="SUPFAM" id="SSF53850">
    <property type="entry name" value="Periplasmic binding protein-like II"/>
    <property type="match status" value="1"/>
</dbReference>
<protein>
    <submittedName>
        <fullName evidence="4">Nitrate ABC transporter substrate-binding protein</fullName>
    </submittedName>
</protein>
<gene>
    <name evidence="3" type="ORF">A6V36_14860</name>
    <name evidence="4" type="ORF">A6V37_26245</name>
</gene>
<dbReference type="PANTHER" id="PTHR30024">
    <property type="entry name" value="ALIPHATIC SULFONATES-BINDING PROTEIN-RELATED"/>
    <property type="match status" value="1"/>
</dbReference>
<comment type="caution">
    <text evidence="4">The sequence shown here is derived from an EMBL/GenBank/DDBJ whole genome shotgun (WGS) entry which is preliminary data.</text>
</comment>
<reference evidence="5 6" key="1">
    <citation type="submission" date="2016-04" db="EMBL/GenBank/DDBJ databases">
        <title>Reclassification of Paraburkholderia panaciterrae (Farh et al. 2015) Dobritsa &amp; Samadpour 2016 as a later homotypic synonym of Paraburkholderia ginsengiterrae (Farh et al. 2015) Dobritsa &amp; Samadpour 2016.</title>
        <authorList>
            <person name="Dobritsa A.P."/>
            <person name="Kutumbaka K."/>
            <person name="Samadpour M."/>
        </authorList>
    </citation>
    <scope>NUCLEOTIDE SEQUENCE [LARGE SCALE GENOMIC DNA]</scope>
    <source>
        <strain evidence="4 6">DCY85</strain>
        <strain evidence="3 5">DCY85-1</strain>
    </source>
</reference>
<evidence type="ECO:0000256" key="1">
    <source>
        <dbReference type="SAM" id="SignalP"/>
    </source>
</evidence>
<evidence type="ECO:0000259" key="2">
    <source>
        <dbReference type="Pfam" id="PF09084"/>
    </source>
</evidence>
<dbReference type="Gene3D" id="3.40.190.10">
    <property type="entry name" value="Periplasmic binding protein-like II"/>
    <property type="match status" value="2"/>
</dbReference>
<dbReference type="AlphaFoldDB" id="A0A1A9N613"/>
<accession>A0A1A9N613</accession>
<sequence length="346" mass="36598">MKKLMFALAVACVAGGHALAGEPANAADQAMPGASPQRIVLLVDEIKAIRNFPVVLAERLGYLNDGNATVTVMNIRDDVPSADMLKDGRVDAVVAYYHHNVVNQAHGIDTEAVVTLGVTPGAKVLVANQAKEKYGSAADLKGARFIAGGAGSSKSTVANALVLAGGHGIADYTRLGTDGKDKNVDALRNGSADFVVAPTPDGDVYESKGVATVFADLTSVDGTRKSLGALFPSSTVYMSNARVSAHPEIARHLADAFVRTLRYINTHTPEQIMAVIPPEISGKDRGAYLKVLKEEIPMFANDGRMPDDAATKEWQVLTAANPVYASVKVERTYTNAFVDEALRALH</sequence>
<evidence type="ECO:0000313" key="6">
    <source>
        <dbReference type="Proteomes" id="UP000078116"/>
    </source>
</evidence>
<feature type="signal peptide" evidence="1">
    <location>
        <begin position="1"/>
        <end position="26"/>
    </location>
</feature>
<keyword evidence="1" id="KW-0732">Signal</keyword>
<feature type="domain" description="SsuA/THI5-like" evidence="2">
    <location>
        <begin position="53"/>
        <end position="267"/>
    </location>
</feature>
<name>A0A1A9N613_9BURK</name>
<dbReference type="RefSeq" id="WP_064272148.1">
    <property type="nucleotide sequence ID" value="NZ_LXJZ01000242.1"/>
</dbReference>
<proteinExistence type="predicted"/>
<dbReference type="Proteomes" id="UP000077961">
    <property type="component" value="Unassembled WGS sequence"/>
</dbReference>
<dbReference type="InterPro" id="IPR015168">
    <property type="entry name" value="SsuA/THI5"/>
</dbReference>
<dbReference type="Pfam" id="PF09084">
    <property type="entry name" value="NMT1"/>
    <property type="match status" value="1"/>
</dbReference>
<evidence type="ECO:0000313" key="5">
    <source>
        <dbReference type="Proteomes" id="UP000077961"/>
    </source>
</evidence>